<reference evidence="1 3" key="1">
    <citation type="submission" date="2017-02" db="EMBL/GenBank/DDBJ databases">
        <authorList>
            <person name="Varghese N."/>
            <person name="Submissions S."/>
        </authorList>
    </citation>
    <scope>NUCLEOTIDE SEQUENCE [LARGE SCALE GENOMIC DNA]</scope>
    <source>
        <strain evidence="1 3">DSM 16775</strain>
    </source>
</reference>
<proteinExistence type="predicted"/>
<dbReference type="AlphaFoldDB" id="A0AAX2IMS1"/>
<dbReference type="EMBL" id="FUZE01000029">
    <property type="protein sequence ID" value="SKC08759.1"/>
    <property type="molecule type" value="Genomic_DNA"/>
</dbReference>
<sequence>MQSKKGGAQCFCVVVLDFSVGGFESFFYIQNIIDVVGKSQRHKIILKLYVSRRKDFVCDKIEL</sequence>
<evidence type="ECO:0000313" key="2">
    <source>
        <dbReference type="EMBL" id="SQA90875.1"/>
    </source>
</evidence>
<dbReference type="EMBL" id="UAVR01000013">
    <property type="protein sequence ID" value="SQA90875.1"/>
    <property type="molecule type" value="Genomic_DNA"/>
</dbReference>
<gene>
    <name evidence="2" type="ORF">NCTC11212_02778</name>
    <name evidence="1" type="ORF">SAMN05421800_1297</name>
</gene>
<organism evidence="2 4">
    <name type="scientific">Chryseobacterium balustinum</name>
    <dbReference type="NCBI Taxonomy" id="246"/>
    <lineage>
        <taxon>Bacteria</taxon>
        <taxon>Pseudomonadati</taxon>
        <taxon>Bacteroidota</taxon>
        <taxon>Flavobacteriia</taxon>
        <taxon>Flavobacteriales</taxon>
        <taxon>Weeksellaceae</taxon>
        <taxon>Chryseobacterium group</taxon>
        <taxon>Chryseobacterium</taxon>
    </lineage>
</organism>
<evidence type="ECO:0000313" key="3">
    <source>
        <dbReference type="Proteomes" id="UP000190669"/>
    </source>
</evidence>
<name>A0AAX2IMS1_9FLAO</name>
<comment type="caution">
    <text evidence="2">The sequence shown here is derived from an EMBL/GenBank/DDBJ whole genome shotgun (WGS) entry which is preliminary data.</text>
</comment>
<evidence type="ECO:0000313" key="4">
    <source>
        <dbReference type="Proteomes" id="UP000251937"/>
    </source>
</evidence>
<dbReference type="KEGG" id="cbp:EB354_13815"/>
<keyword evidence="3" id="KW-1185">Reference proteome</keyword>
<accession>A0AAX2IMS1</accession>
<evidence type="ECO:0000313" key="1">
    <source>
        <dbReference type="EMBL" id="SKC08759.1"/>
    </source>
</evidence>
<protein>
    <submittedName>
        <fullName evidence="2">Uncharacterized protein</fullName>
    </submittedName>
</protein>
<dbReference type="Proteomes" id="UP000251937">
    <property type="component" value="Unassembled WGS sequence"/>
</dbReference>
<dbReference type="Proteomes" id="UP000190669">
    <property type="component" value="Unassembled WGS sequence"/>
</dbReference>
<reference evidence="2 4" key="2">
    <citation type="submission" date="2018-06" db="EMBL/GenBank/DDBJ databases">
        <authorList>
            <consortium name="Pathogen Informatics"/>
            <person name="Doyle S."/>
        </authorList>
    </citation>
    <scope>NUCLEOTIDE SEQUENCE [LARGE SCALE GENOMIC DNA]</scope>
    <source>
        <strain evidence="2 4">NCTC11212</strain>
    </source>
</reference>